<gene>
    <name evidence="1" type="ORF">Acr_16g0003160</name>
</gene>
<comment type="caution">
    <text evidence="1">The sequence shown here is derived from an EMBL/GenBank/DDBJ whole genome shotgun (WGS) entry which is preliminary data.</text>
</comment>
<name>A0A7J0FYB3_9ERIC</name>
<sequence>MSLGKGFGNEEEWIKGWGELAAAMGEAIRGGEGWFFGLGVAAMGTIDEIYPNLKSKSVFQASPVLCVVCRLCRSANPNLHTATSRASLILSGIVFKISDYSLSMSICPSSSDFSIRTVSMHLRMYLLITCDFFAP</sequence>
<organism evidence="1 2">
    <name type="scientific">Actinidia rufa</name>
    <dbReference type="NCBI Taxonomy" id="165716"/>
    <lineage>
        <taxon>Eukaryota</taxon>
        <taxon>Viridiplantae</taxon>
        <taxon>Streptophyta</taxon>
        <taxon>Embryophyta</taxon>
        <taxon>Tracheophyta</taxon>
        <taxon>Spermatophyta</taxon>
        <taxon>Magnoliopsida</taxon>
        <taxon>eudicotyledons</taxon>
        <taxon>Gunneridae</taxon>
        <taxon>Pentapetalae</taxon>
        <taxon>asterids</taxon>
        <taxon>Ericales</taxon>
        <taxon>Actinidiaceae</taxon>
        <taxon>Actinidia</taxon>
    </lineage>
</organism>
<evidence type="ECO:0000313" key="1">
    <source>
        <dbReference type="EMBL" id="GFZ03692.1"/>
    </source>
</evidence>
<evidence type="ECO:0000313" key="2">
    <source>
        <dbReference type="Proteomes" id="UP000585474"/>
    </source>
</evidence>
<keyword evidence="2" id="KW-1185">Reference proteome</keyword>
<proteinExistence type="predicted"/>
<dbReference type="EMBL" id="BJWL01000016">
    <property type="protein sequence ID" value="GFZ03692.1"/>
    <property type="molecule type" value="Genomic_DNA"/>
</dbReference>
<protein>
    <submittedName>
        <fullName evidence="1">Uncharacterized protein</fullName>
    </submittedName>
</protein>
<accession>A0A7J0FYB3</accession>
<dbReference type="AlphaFoldDB" id="A0A7J0FYB3"/>
<reference evidence="1 2" key="1">
    <citation type="submission" date="2019-07" db="EMBL/GenBank/DDBJ databases">
        <title>De Novo Assembly of kiwifruit Actinidia rufa.</title>
        <authorList>
            <person name="Sugita-Konishi S."/>
            <person name="Sato K."/>
            <person name="Mori E."/>
            <person name="Abe Y."/>
            <person name="Kisaki G."/>
            <person name="Hamano K."/>
            <person name="Suezawa K."/>
            <person name="Otani M."/>
            <person name="Fukuda T."/>
            <person name="Manabe T."/>
            <person name="Gomi K."/>
            <person name="Tabuchi M."/>
            <person name="Akimitsu K."/>
            <person name="Kataoka I."/>
        </authorList>
    </citation>
    <scope>NUCLEOTIDE SEQUENCE [LARGE SCALE GENOMIC DNA]</scope>
    <source>
        <strain evidence="2">cv. Fuchu</strain>
    </source>
</reference>
<dbReference type="Proteomes" id="UP000585474">
    <property type="component" value="Unassembled WGS sequence"/>
</dbReference>